<dbReference type="EMBL" id="KN833024">
    <property type="protein sequence ID" value="KIM77513.1"/>
    <property type="molecule type" value="Genomic_DNA"/>
</dbReference>
<proteinExistence type="predicted"/>
<dbReference type="Proteomes" id="UP000054166">
    <property type="component" value="Unassembled WGS sequence"/>
</dbReference>
<accession>A0A0C3AU94</accession>
<reference evidence="1 2" key="1">
    <citation type="submission" date="2014-04" db="EMBL/GenBank/DDBJ databases">
        <authorList>
            <consortium name="DOE Joint Genome Institute"/>
            <person name="Kuo A."/>
            <person name="Tarkka M."/>
            <person name="Buscot F."/>
            <person name="Kohler A."/>
            <person name="Nagy L.G."/>
            <person name="Floudas D."/>
            <person name="Copeland A."/>
            <person name="Barry K.W."/>
            <person name="Cichocki N."/>
            <person name="Veneault-Fourrey C."/>
            <person name="LaButti K."/>
            <person name="Lindquist E.A."/>
            <person name="Lipzen A."/>
            <person name="Lundell T."/>
            <person name="Morin E."/>
            <person name="Murat C."/>
            <person name="Sun H."/>
            <person name="Tunlid A."/>
            <person name="Henrissat B."/>
            <person name="Grigoriev I.V."/>
            <person name="Hibbett D.S."/>
            <person name="Martin F."/>
            <person name="Nordberg H.P."/>
            <person name="Cantor M.N."/>
            <person name="Hua S.X."/>
        </authorList>
    </citation>
    <scope>NUCLEOTIDE SEQUENCE [LARGE SCALE GENOMIC DNA]</scope>
    <source>
        <strain evidence="1 2">F 1598</strain>
    </source>
</reference>
<gene>
    <name evidence="1" type="ORF">PILCRDRAFT_825290</name>
</gene>
<organism evidence="1 2">
    <name type="scientific">Piloderma croceum (strain F 1598)</name>
    <dbReference type="NCBI Taxonomy" id="765440"/>
    <lineage>
        <taxon>Eukaryota</taxon>
        <taxon>Fungi</taxon>
        <taxon>Dikarya</taxon>
        <taxon>Basidiomycota</taxon>
        <taxon>Agaricomycotina</taxon>
        <taxon>Agaricomycetes</taxon>
        <taxon>Agaricomycetidae</taxon>
        <taxon>Atheliales</taxon>
        <taxon>Atheliaceae</taxon>
        <taxon>Piloderma</taxon>
    </lineage>
</organism>
<name>A0A0C3AU94_PILCF</name>
<dbReference type="HOGENOM" id="CLU_3033217_0_0_1"/>
<sequence>MGAEFVNWESSYVGNGLLCLFVSPPRPPLVSLHALGSFDFPPPPPPPSRPSPQLP</sequence>
<keyword evidence="2" id="KW-1185">Reference proteome</keyword>
<evidence type="ECO:0000313" key="2">
    <source>
        <dbReference type="Proteomes" id="UP000054166"/>
    </source>
</evidence>
<reference evidence="2" key="2">
    <citation type="submission" date="2015-01" db="EMBL/GenBank/DDBJ databases">
        <title>Evolutionary Origins and Diversification of the Mycorrhizal Mutualists.</title>
        <authorList>
            <consortium name="DOE Joint Genome Institute"/>
            <consortium name="Mycorrhizal Genomics Consortium"/>
            <person name="Kohler A."/>
            <person name="Kuo A."/>
            <person name="Nagy L.G."/>
            <person name="Floudas D."/>
            <person name="Copeland A."/>
            <person name="Barry K.W."/>
            <person name="Cichocki N."/>
            <person name="Veneault-Fourrey C."/>
            <person name="LaButti K."/>
            <person name="Lindquist E.A."/>
            <person name="Lipzen A."/>
            <person name="Lundell T."/>
            <person name="Morin E."/>
            <person name="Murat C."/>
            <person name="Riley R."/>
            <person name="Ohm R."/>
            <person name="Sun H."/>
            <person name="Tunlid A."/>
            <person name="Henrissat B."/>
            <person name="Grigoriev I.V."/>
            <person name="Hibbett D.S."/>
            <person name="Martin F."/>
        </authorList>
    </citation>
    <scope>NUCLEOTIDE SEQUENCE [LARGE SCALE GENOMIC DNA]</scope>
    <source>
        <strain evidence="2">F 1598</strain>
    </source>
</reference>
<protein>
    <submittedName>
        <fullName evidence="1">Uncharacterized protein</fullName>
    </submittedName>
</protein>
<dbReference type="InParanoid" id="A0A0C3AU94"/>
<dbReference type="AlphaFoldDB" id="A0A0C3AU94"/>
<evidence type="ECO:0000313" key="1">
    <source>
        <dbReference type="EMBL" id="KIM77513.1"/>
    </source>
</evidence>